<evidence type="ECO:0000313" key="4">
    <source>
        <dbReference type="EMBL" id="SMX47312.1"/>
    </source>
</evidence>
<organism evidence="4 5">
    <name type="scientific">Actibacterium lipolyticum</name>
    <dbReference type="NCBI Taxonomy" id="1524263"/>
    <lineage>
        <taxon>Bacteria</taxon>
        <taxon>Pseudomonadati</taxon>
        <taxon>Pseudomonadota</taxon>
        <taxon>Alphaproteobacteria</taxon>
        <taxon>Rhodobacterales</taxon>
        <taxon>Roseobacteraceae</taxon>
        <taxon>Actibacterium</taxon>
    </lineage>
</organism>
<gene>
    <name evidence="4" type="ORF">COL8621_03406</name>
</gene>
<protein>
    <submittedName>
        <fullName evidence="4">Pectate lyase</fullName>
    </submittedName>
</protein>
<dbReference type="GO" id="GO:0046872">
    <property type="term" value="F:metal ion binding"/>
    <property type="evidence" value="ECO:0007669"/>
    <property type="project" value="UniProtKB-KW"/>
</dbReference>
<dbReference type="Gene3D" id="2.160.20.10">
    <property type="entry name" value="Single-stranded right-handed beta-helix, Pectin lyase-like"/>
    <property type="match status" value="1"/>
</dbReference>
<feature type="region of interest" description="Disordered" evidence="3">
    <location>
        <begin position="417"/>
        <end position="450"/>
    </location>
</feature>
<dbReference type="AlphaFoldDB" id="A0A238KYN5"/>
<keyword evidence="2" id="KW-0325">Glycoprotein</keyword>
<evidence type="ECO:0000256" key="1">
    <source>
        <dbReference type="ARBA" id="ARBA00022723"/>
    </source>
</evidence>
<dbReference type="GO" id="GO:0016829">
    <property type="term" value="F:lyase activity"/>
    <property type="evidence" value="ECO:0007669"/>
    <property type="project" value="UniProtKB-KW"/>
</dbReference>
<proteinExistence type="predicted"/>
<keyword evidence="4" id="KW-0456">Lyase</keyword>
<dbReference type="PANTHER" id="PTHR42970:SF1">
    <property type="entry name" value="PECTATE LYASE C-RELATED"/>
    <property type="match status" value="1"/>
</dbReference>
<dbReference type="SUPFAM" id="SSF51126">
    <property type="entry name" value="Pectin lyase-like"/>
    <property type="match status" value="1"/>
</dbReference>
<name>A0A238KYN5_9RHOB</name>
<dbReference type="InterPro" id="IPR012334">
    <property type="entry name" value="Pectin_lyas_fold"/>
</dbReference>
<evidence type="ECO:0000313" key="5">
    <source>
        <dbReference type="Proteomes" id="UP000202922"/>
    </source>
</evidence>
<keyword evidence="1" id="KW-0479">Metal-binding</keyword>
<dbReference type="InterPro" id="IPR011050">
    <property type="entry name" value="Pectin_lyase_fold/virulence"/>
</dbReference>
<sequence length="477" mass="50221">MADTQAIMLMAKTITDKLAKVAFLFITFISTGSAFALGDDAFPNALGFGVDANGWRGGKVINVTSLADSGKGTLRACAEGGPAARVCVFKVSGTIALNSSIRVGANVYIAGQTAPGGGIQLRLAQSQASPLLIKNTNNVLIRYLKSRPGPSPQPSASVDGVTIEDSTDVYLDHMSIAFATDENVNIHVSSGVSTNITIANSIIAYGLNHANHPDGSHSKGMLICSSEGSGNSCGRISVLRNLISHNRDRNPDIKGTSIGPIEFLNNIIYDPISQFGEFYNQLGATSVNYIGNVALSGPSTINQTPEAVQAFNSVPANQFKIFVRDNKALKRRQCNRVTRFAVLNAAAKEARVTRAIRPLATRAMTSTDAFVSVLSVAGDRLPTGGHLDSLDIKILNNVQNCTGSVIDSVLEAGGWPNPAAGTAPKDSDGDGLPDTYEASNPNLNPNQASNVWATDPTSGWSHLETYLSLLAGDFVTQ</sequence>
<accession>A0A238KYN5</accession>
<dbReference type="InterPro" id="IPR052063">
    <property type="entry name" value="Polysaccharide_Lyase_1"/>
</dbReference>
<dbReference type="PANTHER" id="PTHR42970">
    <property type="entry name" value="PECTATE LYASE C-RELATED"/>
    <property type="match status" value="1"/>
</dbReference>
<dbReference type="EMBL" id="FXYE01000002">
    <property type="protein sequence ID" value="SMX47312.1"/>
    <property type="molecule type" value="Genomic_DNA"/>
</dbReference>
<feature type="compositionally biased region" description="Polar residues" evidence="3">
    <location>
        <begin position="437"/>
        <end position="450"/>
    </location>
</feature>
<evidence type="ECO:0000256" key="3">
    <source>
        <dbReference type="SAM" id="MobiDB-lite"/>
    </source>
</evidence>
<evidence type="ECO:0000256" key="2">
    <source>
        <dbReference type="ARBA" id="ARBA00023180"/>
    </source>
</evidence>
<reference evidence="5" key="1">
    <citation type="submission" date="2017-05" db="EMBL/GenBank/DDBJ databases">
        <authorList>
            <person name="Rodrigo-Torres L."/>
            <person name="Arahal R. D."/>
            <person name="Lucena T."/>
        </authorList>
    </citation>
    <scope>NUCLEOTIDE SEQUENCE [LARGE SCALE GENOMIC DNA]</scope>
    <source>
        <strain evidence="5">CECT 8621</strain>
    </source>
</reference>
<dbReference type="OrthoDB" id="8737820at2"/>
<dbReference type="Proteomes" id="UP000202922">
    <property type="component" value="Unassembled WGS sequence"/>
</dbReference>
<keyword evidence="5" id="KW-1185">Reference proteome</keyword>